<protein>
    <submittedName>
        <fullName evidence="3">PAS sensor domain-containing protein</fullName>
    </submittedName>
    <submittedName>
        <fullName evidence="2">PAS sensor-containing signal transduction protein</fullName>
    </submittedName>
</protein>
<dbReference type="AlphaFoldDB" id="A0A347UA77"/>
<evidence type="ECO:0000313" key="5">
    <source>
        <dbReference type="Proteomes" id="UP000290588"/>
    </source>
</evidence>
<reference evidence="2 4" key="2">
    <citation type="submission" date="2018-08" db="EMBL/GenBank/DDBJ databases">
        <title>Complete genome of the Arcobacter ellisii type strain LMG 26155.</title>
        <authorList>
            <person name="Miller W.G."/>
            <person name="Yee E."/>
            <person name="Bono J.L."/>
        </authorList>
    </citation>
    <scope>NUCLEOTIDE SEQUENCE [LARGE SCALE GENOMIC DNA]</scope>
    <source>
        <strain evidence="2 4">LMG 26155</strain>
    </source>
</reference>
<dbReference type="SUPFAM" id="SSF55785">
    <property type="entry name" value="PYP-like sensor domain (PAS domain)"/>
    <property type="match status" value="1"/>
</dbReference>
<dbReference type="KEGG" id="aell:AELL_2114"/>
<reference evidence="3 5" key="1">
    <citation type="submission" date="2017-09" db="EMBL/GenBank/DDBJ databases">
        <title>Genomics of the genus Arcobacter.</title>
        <authorList>
            <person name="Perez-Cataluna A."/>
            <person name="Figueras M.J."/>
            <person name="Salas-Masso N."/>
        </authorList>
    </citation>
    <scope>NUCLEOTIDE SEQUENCE [LARGE SCALE GENOMIC DNA]</scope>
    <source>
        <strain evidence="3 5">CECT 7837</strain>
    </source>
</reference>
<dbReference type="EMBL" id="NXIG01000014">
    <property type="protein sequence ID" value="RXI29140.1"/>
    <property type="molecule type" value="Genomic_DNA"/>
</dbReference>
<evidence type="ECO:0000313" key="2">
    <source>
        <dbReference type="EMBL" id="AXX95755.1"/>
    </source>
</evidence>
<dbReference type="Pfam" id="PF08447">
    <property type="entry name" value="PAS_3"/>
    <property type="match status" value="1"/>
</dbReference>
<dbReference type="PROSITE" id="PS50112">
    <property type="entry name" value="PAS"/>
    <property type="match status" value="1"/>
</dbReference>
<dbReference type="InterPro" id="IPR000014">
    <property type="entry name" value="PAS"/>
</dbReference>
<dbReference type="RefSeq" id="WP_118917920.1">
    <property type="nucleotide sequence ID" value="NZ_CP032097.1"/>
</dbReference>
<accession>A0A347UA77</accession>
<dbReference type="EMBL" id="CP032097">
    <property type="protein sequence ID" value="AXX95755.1"/>
    <property type="molecule type" value="Genomic_DNA"/>
</dbReference>
<gene>
    <name evidence="2" type="ORF">AELL_2114</name>
    <name evidence="3" type="ORF">CP962_12205</name>
</gene>
<dbReference type="CDD" id="cd00130">
    <property type="entry name" value="PAS"/>
    <property type="match status" value="1"/>
</dbReference>
<organism evidence="3 5">
    <name type="scientific">Arcobacter ellisii</name>
    <dbReference type="NCBI Taxonomy" id="913109"/>
    <lineage>
        <taxon>Bacteria</taxon>
        <taxon>Pseudomonadati</taxon>
        <taxon>Campylobacterota</taxon>
        <taxon>Epsilonproteobacteria</taxon>
        <taxon>Campylobacterales</taxon>
        <taxon>Arcobacteraceae</taxon>
        <taxon>Arcobacter</taxon>
    </lineage>
</organism>
<feature type="domain" description="PAS" evidence="1">
    <location>
        <begin position="19"/>
        <end position="70"/>
    </location>
</feature>
<dbReference type="OrthoDB" id="9806477at2"/>
<evidence type="ECO:0000259" key="1">
    <source>
        <dbReference type="PROSITE" id="PS50112"/>
    </source>
</evidence>
<dbReference type="Gene3D" id="3.30.450.20">
    <property type="entry name" value="PAS domain"/>
    <property type="match status" value="1"/>
</dbReference>
<proteinExistence type="predicted"/>
<evidence type="ECO:0000313" key="4">
    <source>
        <dbReference type="Proteomes" id="UP000262582"/>
    </source>
</evidence>
<evidence type="ECO:0000313" key="3">
    <source>
        <dbReference type="EMBL" id="RXI29140.1"/>
    </source>
</evidence>
<dbReference type="InterPro" id="IPR013655">
    <property type="entry name" value="PAS_fold_3"/>
</dbReference>
<dbReference type="InterPro" id="IPR035965">
    <property type="entry name" value="PAS-like_dom_sf"/>
</dbReference>
<sequence length="131" mass="15321">MSSNETQLSEYAFLVSETNEKGIITFANNDFCEIAGFTLDELIGKPHNIVRHEDMPKTAFKDLWETVKKGEIWTGYVKNRTKDDNYYWVFATVYPFESCDGEKGYLSCRKKASKEEIEVYEKLYKSLKEEE</sequence>
<name>A0A347UA77_9BACT</name>
<dbReference type="Proteomes" id="UP000290588">
    <property type="component" value="Unassembled WGS sequence"/>
</dbReference>
<dbReference type="Proteomes" id="UP000262582">
    <property type="component" value="Chromosome"/>
</dbReference>
<keyword evidence="4" id="KW-1185">Reference proteome</keyword>
<dbReference type="NCBIfam" id="TIGR00229">
    <property type="entry name" value="sensory_box"/>
    <property type="match status" value="1"/>
</dbReference>